<comment type="pathway">
    <text evidence="4">Cofactor biosynthesis; (R)-pantothenate biosynthesis; (R)-pantoate from 3-methyl-2-oxobutanoate: step 2/2.</text>
</comment>
<dbReference type="InterPro" id="IPR003710">
    <property type="entry name" value="ApbA"/>
</dbReference>
<comment type="catalytic activity">
    <reaction evidence="4">
        <text>(R)-pantoate + NADP(+) = 2-dehydropantoate + NADPH + H(+)</text>
        <dbReference type="Rhea" id="RHEA:16233"/>
        <dbReference type="ChEBI" id="CHEBI:11561"/>
        <dbReference type="ChEBI" id="CHEBI:15378"/>
        <dbReference type="ChEBI" id="CHEBI:15980"/>
        <dbReference type="ChEBI" id="CHEBI:57783"/>
        <dbReference type="ChEBI" id="CHEBI:58349"/>
        <dbReference type="EC" id="1.1.1.169"/>
    </reaction>
</comment>
<dbReference type="InterPro" id="IPR013328">
    <property type="entry name" value="6PGD_dom2"/>
</dbReference>
<evidence type="ECO:0000256" key="2">
    <source>
        <dbReference type="ARBA" id="ARBA00022857"/>
    </source>
</evidence>
<sequence length="309" mass="32616">MRLLIVGAGATGGFFGVKLARAGRDVTFLVRPERVAVLREHGLRISGPGMDDRITPRLTTAAEIDGSYDLILLTVKATALDQAMEDIAPAVGPDTSIIPILNGMDHLDRLNSRFGRDTVLGGVALVATSVRGPGDILVLSPDASLTIGDQEGAVTPRTERARAFLADAGFDAKATDAILAAMWSKWVFIAGAGAITCLMRGTIGDVAAVPGGTAWARDVLTEAADIAAAAGFPVAESERGRYEGTLTQSHSPYAPSFYRDMIKGHPVEVEHVFGDLSRRAAELAVASPFLDLATMNLRVFQHQLDSHSG</sequence>
<dbReference type="EC" id="1.1.1.169" evidence="4"/>
<gene>
    <name evidence="7" type="ORF">ACFO3J_35530</name>
</gene>
<dbReference type="Pfam" id="PF08546">
    <property type="entry name" value="ApbA_C"/>
    <property type="match status" value="1"/>
</dbReference>
<dbReference type="SUPFAM" id="SSF51735">
    <property type="entry name" value="NAD(P)-binding Rossmann-fold domains"/>
    <property type="match status" value="1"/>
</dbReference>
<feature type="domain" description="Ketopantoate reductase N-terminal" evidence="5">
    <location>
        <begin position="4"/>
        <end position="149"/>
    </location>
</feature>
<evidence type="ECO:0000313" key="7">
    <source>
        <dbReference type="EMBL" id="MFC4036711.1"/>
    </source>
</evidence>
<dbReference type="InterPro" id="IPR013332">
    <property type="entry name" value="KPR_N"/>
</dbReference>
<keyword evidence="3 4" id="KW-0560">Oxidoreductase</keyword>
<comment type="caution">
    <text evidence="7">The sequence shown here is derived from an EMBL/GenBank/DDBJ whole genome shotgun (WGS) entry which is preliminary data.</text>
</comment>
<dbReference type="Proteomes" id="UP001595765">
    <property type="component" value="Unassembled WGS sequence"/>
</dbReference>
<dbReference type="EMBL" id="JBHSBB010000053">
    <property type="protein sequence ID" value="MFC4036711.1"/>
    <property type="molecule type" value="Genomic_DNA"/>
</dbReference>
<dbReference type="InterPro" id="IPR051402">
    <property type="entry name" value="KPR-Related"/>
</dbReference>
<accession>A0ABV8HY86</accession>
<dbReference type="Pfam" id="PF02558">
    <property type="entry name" value="ApbA"/>
    <property type="match status" value="1"/>
</dbReference>
<evidence type="ECO:0000259" key="5">
    <source>
        <dbReference type="Pfam" id="PF02558"/>
    </source>
</evidence>
<dbReference type="GO" id="GO:0008677">
    <property type="term" value="F:2-dehydropantoate 2-reductase activity"/>
    <property type="evidence" value="ECO:0007669"/>
    <property type="project" value="UniProtKB-EC"/>
</dbReference>
<evidence type="ECO:0000313" key="8">
    <source>
        <dbReference type="Proteomes" id="UP001595765"/>
    </source>
</evidence>
<proteinExistence type="inferred from homology"/>
<keyword evidence="8" id="KW-1185">Reference proteome</keyword>
<organism evidence="7 8">
    <name type="scientific">Streptomyces polygonati</name>
    <dbReference type="NCBI Taxonomy" id="1617087"/>
    <lineage>
        <taxon>Bacteria</taxon>
        <taxon>Bacillati</taxon>
        <taxon>Actinomycetota</taxon>
        <taxon>Actinomycetes</taxon>
        <taxon>Kitasatosporales</taxon>
        <taxon>Streptomycetaceae</taxon>
        <taxon>Streptomyces</taxon>
    </lineage>
</organism>
<evidence type="ECO:0000256" key="4">
    <source>
        <dbReference type="RuleBase" id="RU362068"/>
    </source>
</evidence>
<reference evidence="8" key="1">
    <citation type="journal article" date="2019" name="Int. J. Syst. Evol. Microbiol.">
        <title>The Global Catalogue of Microorganisms (GCM) 10K type strain sequencing project: providing services to taxonomists for standard genome sequencing and annotation.</title>
        <authorList>
            <consortium name="The Broad Institute Genomics Platform"/>
            <consortium name="The Broad Institute Genome Sequencing Center for Infectious Disease"/>
            <person name="Wu L."/>
            <person name="Ma J."/>
        </authorList>
    </citation>
    <scope>NUCLEOTIDE SEQUENCE [LARGE SCALE GENOMIC DNA]</scope>
    <source>
        <strain evidence="8">CGMCC 4.7237</strain>
    </source>
</reference>
<comment type="function">
    <text evidence="4">Catalyzes the NADPH-dependent reduction of ketopantoate into pantoic acid.</text>
</comment>
<dbReference type="Gene3D" id="1.10.1040.10">
    <property type="entry name" value="N-(1-d-carboxylethyl)-l-norvaline Dehydrogenase, domain 2"/>
    <property type="match status" value="1"/>
</dbReference>
<dbReference type="PANTHER" id="PTHR21708">
    <property type="entry name" value="PROBABLE 2-DEHYDROPANTOATE 2-REDUCTASE"/>
    <property type="match status" value="1"/>
</dbReference>
<comment type="similarity">
    <text evidence="1 4">Belongs to the ketopantoate reductase family.</text>
</comment>
<keyword evidence="2 4" id="KW-0521">NADP</keyword>
<evidence type="ECO:0000256" key="3">
    <source>
        <dbReference type="ARBA" id="ARBA00023002"/>
    </source>
</evidence>
<dbReference type="SUPFAM" id="SSF48179">
    <property type="entry name" value="6-phosphogluconate dehydrogenase C-terminal domain-like"/>
    <property type="match status" value="1"/>
</dbReference>
<dbReference type="NCBIfam" id="TIGR00745">
    <property type="entry name" value="apbA_panE"/>
    <property type="match status" value="1"/>
</dbReference>
<name>A0ABV8HY86_9ACTN</name>
<evidence type="ECO:0000256" key="1">
    <source>
        <dbReference type="ARBA" id="ARBA00007870"/>
    </source>
</evidence>
<dbReference type="PANTHER" id="PTHR21708:SF26">
    <property type="entry name" value="2-DEHYDROPANTOATE 2-REDUCTASE"/>
    <property type="match status" value="1"/>
</dbReference>
<feature type="domain" description="Ketopantoate reductase C-terminal" evidence="6">
    <location>
        <begin position="178"/>
        <end position="298"/>
    </location>
</feature>
<dbReference type="Gene3D" id="3.40.50.720">
    <property type="entry name" value="NAD(P)-binding Rossmann-like Domain"/>
    <property type="match status" value="1"/>
</dbReference>
<evidence type="ECO:0000259" key="6">
    <source>
        <dbReference type="Pfam" id="PF08546"/>
    </source>
</evidence>
<protein>
    <recommendedName>
        <fullName evidence="4">2-dehydropantoate 2-reductase</fullName>
        <ecNumber evidence="4">1.1.1.169</ecNumber>
    </recommendedName>
    <alternativeName>
        <fullName evidence="4">Ketopantoate reductase</fullName>
    </alternativeName>
</protein>
<dbReference type="RefSeq" id="WP_386438883.1">
    <property type="nucleotide sequence ID" value="NZ_JBHSBB010000053.1"/>
</dbReference>
<dbReference type="InterPro" id="IPR036291">
    <property type="entry name" value="NAD(P)-bd_dom_sf"/>
</dbReference>
<dbReference type="InterPro" id="IPR008927">
    <property type="entry name" value="6-PGluconate_DH-like_C_sf"/>
</dbReference>
<dbReference type="InterPro" id="IPR013752">
    <property type="entry name" value="KPA_reductase"/>
</dbReference>
<keyword evidence="4" id="KW-0566">Pantothenate biosynthesis</keyword>